<sequence>MEATGGTPARRPRLTVDDGFAPWIRAEQGVGDVTLLWLPVAAFPMSHGEKAWLFTFLTRLHKALAEKHGLREEIFLQFKALDQFGDEFRRYVNTCMIRVGIGRAGDEPFSGMPPREEVQRYVDERTSFDYKDWMADYLVWFVGKDASGQRERFGGFGGMLTVLMQPDAQIRAPKFSVTPAMRNALPVFSRFDVDGLLKSSASLQDSFQARSKAMFGAGLEDTPEYPGIPFIMPLLKSAQFFLADEQKRNQWFTLFDLYVTESVVDKGVLLAFQKTEYERVLLDVLETMRADTRYPSVTR</sequence>
<dbReference type="Proteomes" id="UP001634747">
    <property type="component" value="Unassembled WGS sequence"/>
</dbReference>
<dbReference type="RefSeq" id="WP_263414055.1">
    <property type="nucleotide sequence ID" value="NZ_BAABBH010000001.1"/>
</dbReference>
<evidence type="ECO:0000313" key="2">
    <source>
        <dbReference type="Proteomes" id="UP001634747"/>
    </source>
</evidence>
<proteinExistence type="predicted"/>
<protein>
    <submittedName>
        <fullName evidence="1">Uncharacterized protein</fullName>
    </submittedName>
</protein>
<keyword evidence="2" id="KW-1185">Reference proteome</keyword>
<comment type="caution">
    <text evidence="1">The sequence shown here is derived from an EMBL/GenBank/DDBJ whole genome shotgun (WGS) entry which is preliminary data.</text>
</comment>
<evidence type="ECO:0000313" key="1">
    <source>
        <dbReference type="EMBL" id="MFN2974379.1"/>
    </source>
</evidence>
<name>A0ABW9KIC5_9BACT</name>
<reference evidence="1 2" key="1">
    <citation type="submission" date="2024-12" db="EMBL/GenBank/DDBJ databases">
        <authorList>
            <person name="Lee Y."/>
        </authorList>
    </citation>
    <scope>NUCLEOTIDE SEQUENCE [LARGE SCALE GENOMIC DNA]</scope>
    <source>
        <strain evidence="1 2">03SUJ4</strain>
    </source>
</reference>
<accession>A0ABW9KIC5</accession>
<gene>
    <name evidence="1" type="ORF">ACK2TP_01255</name>
</gene>
<organism evidence="1 2">
    <name type="scientific">Terriglobus aquaticus</name>
    <dbReference type="NCBI Taxonomy" id="940139"/>
    <lineage>
        <taxon>Bacteria</taxon>
        <taxon>Pseudomonadati</taxon>
        <taxon>Acidobacteriota</taxon>
        <taxon>Terriglobia</taxon>
        <taxon>Terriglobales</taxon>
        <taxon>Acidobacteriaceae</taxon>
        <taxon>Terriglobus</taxon>
    </lineage>
</organism>
<dbReference type="EMBL" id="JBJYXY010000001">
    <property type="protein sequence ID" value="MFN2974379.1"/>
    <property type="molecule type" value="Genomic_DNA"/>
</dbReference>